<keyword evidence="1" id="KW-0472">Membrane</keyword>
<evidence type="ECO:0000313" key="3">
    <source>
        <dbReference type="Proteomes" id="UP001193501"/>
    </source>
</evidence>
<accession>A0AAE4YBR5</accession>
<protein>
    <submittedName>
        <fullName evidence="2">DUF4405 domain-containing protein</fullName>
    </submittedName>
</protein>
<keyword evidence="1" id="KW-0812">Transmembrane</keyword>
<name>A0AAE4YBR5_9RHOB</name>
<feature type="transmembrane region" description="Helical" evidence="1">
    <location>
        <begin position="12"/>
        <end position="33"/>
    </location>
</feature>
<feature type="transmembrane region" description="Helical" evidence="1">
    <location>
        <begin position="39"/>
        <end position="56"/>
    </location>
</feature>
<keyword evidence="1" id="KW-1133">Transmembrane helix</keyword>
<dbReference type="RefSeq" id="WP_168775281.1">
    <property type="nucleotide sequence ID" value="NZ_JAABNR010000011.1"/>
</dbReference>
<gene>
    <name evidence="2" type="ORF">GV832_12810</name>
</gene>
<evidence type="ECO:0000313" key="2">
    <source>
        <dbReference type="EMBL" id="NBZ88466.1"/>
    </source>
</evidence>
<dbReference type="Proteomes" id="UP001193501">
    <property type="component" value="Unassembled WGS sequence"/>
</dbReference>
<proteinExistence type="predicted"/>
<dbReference type="AlphaFoldDB" id="A0AAE4YBR5"/>
<dbReference type="EMBL" id="JAABNR010000011">
    <property type="protein sequence ID" value="NBZ88466.1"/>
    <property type="molecule type" value="Genomic_DNA"/>
</dbReference>
<keyword evidence="3" id="KW-1185">Reference proteome</keyword>
<feature type="transmembrane region" description="Helical" evidence="1">
    <location>
        <begin position="68"/>
        <end position="87"/>
    </location>
</feature>
<reference evidence="2" key="1">
    <citation type="submission" date="2020-01" db="EMBL/GenBank/DDBJ databases">
        <authorList>
            <person name="Chen W.-M."/>
        </authorList>
    </citation>
    <scope>NUCLEOTIDE SEQUENCE</scope>
    <source>
        <strain evidence="2">CYK-10</strain>
    </source>
</reference>
<comment type="caution">
    <text evidence="2">The sequence shown here is derived from an EMBL/GenBank/DDBJ whole genome shotgun (WGS) entry which is preliminary data.</text>
</comment>
<evidence type="ECO:0000256" key="1">
    <source>
        <dbReference type="SAM" id="Phobius"/>
    </source>
</evidence>
<sequence length="164" mass="17711">MISFFNRYATPFITGFFLISLITGVALFVHIGPNAFREIHEILSLVLILPFAFHIWKNWRPMTAYFKHAPMALALGLSLLACVPFFLSSETETRSGPPAFAFTTEAFTHSADAVAPLIGLTGEEARAKLTSAGYVFAAPDQPLSEVAAAKGTDANAMLAVLMAD</sequence>
<organism evidence="2 3">
    <name type="scientific">Stagnihabitans tardus</name>
    <dbReference type="NCBI Taxonomy" id="2699202"/>
    <lineage>
        <taxon>Bacteria</taxon>
        <taxon>Pseudomonadati</taxon>
        <taxon>Pseudomonadota</taxon>
        <taxon>Alphaproteobacteria</taxon>
        <taxon>Rhodobacterales</taxon>
        <taxon>Paracoccaceae</taxon>
        <taxon>Stagnihabitans</taxon>
    </lineage>
</organism>